<dbReference type="AlphaFoldDB" id="A0A9N7VVH5"/>
<feature type="compositionally biased region" description="Basic and acidic residues" evidence="1">
    <location>
        <begin position="77"/>
        <end position="91"/>
    </location>
</feature>
<keyword evidence="3" id="KW-1185">Reference proteome</keyword>
<protein>
    <submittedName>
        <fullName evidence="2">Uncharacterized protein</fullName>
    </submittedName>
</protein>
<sequence length="194" mass="21432">MRQQSPYSVAGTAQGGKHSHALQLGPIREKEDLANELPEGWKPMLRTCAKFRRYTDANNYYIPNNGELHGPAKKRRSGEAARCGDNRRRGSLELQGKRAPSAQPLTFIGSATNRDRPIGKSTNYRSHRIVDEMLEILAAVIEKPILRAISQSQAIGLEIDETTDVSVCKQLDIHVRLAGVEWPSGIPGIVLVGR</sequence>
<evidence type="ECO:0000313" key="2">
    <source>
        <dbReference type="EMBL" id="CAB1459051.1"/>
    </source>
</evidence>
<gene>
    <name evidence="2" type="ORF">PLEPLA_LOCUS46887</name>
</gene>
<name>A0A9N7VVH5_PLEPL</name>
<proteinExistence type="predicted"/>
<reference evidence="2" key="1">
    <citation type="submission" date="2020-03" db="EMBL/GenBank/DDBJ databases">
        <authorList>
            <person name="Weist P."/>
        </authorList>
    </citation>
    <scope>NUCLEOTIDE SEQUENCE</scope>
</reference>
<organism evidence="2 3">
    <name type="scientific">Pleuronectes platessa</name>
    <name type="common">European plaice</name>
    <dbReference type="NCBI Taxonomy" id="8262"/>
    <lineage>
        <taxon>Eukaryota</taxon>
        <taxon>Metazoa</taxon>
        <taxon>Chordata</taxon>
        <taxon>Craniata</taxon>
        <taxon>Vertebrata</taxon>
        <taxon>Euteleostomi</taxon>
        <taxon>Actinopterygii</taxon>
        <taxon>Neopterygii</taxon>
        <taxon>Teleostei</taxon>
        <taxon>Neoteleostei</taxon>
        <taxon>Acanthomorphata</taxon>
        <taxon>Carangaria</taxon>
        <taxon>Pleuronectiformes</taxon>
        <taxon>Pleuronectoidei</taxon>
        <taxon>Pleuronectidae</taxon>
        <taxon>Pleuronectes</taxon>
    </lineage>
</organism>
<dbReference type="Proteomes" id="UP001153269">
    <property type="component" value="Unassembled WGS sequence"/>
</dbReference>
<dbReference type="EMBL" id="CADEAL010004414">
    <property type="protein sequence ID" value="CAB1459051.1"/>
    <property type="molecule type" value="Genomic_DNA"/>
</dbReference>
<evidence type="ECO:0000256" key="1">
    <source>
        <dbReference type="SAM" id="MobiDB-lite"/>
    </source>
</evidence>
<feature type="region of interest" description="Disordered" evidence="1">
    <location>
        <begin position="67"/>
        <end position="96"/>
    </location>
</feature>
<accession>A0A9N7VVH5</accession>
<feature type="region of interest" description="Disordered" evidence="1">
    <location>
        <begin position="1"/>
        <end position="27"/>
    </location>
</feature>
<evidence type="ECO:0000313" key="3">
    <source>
        <dbReference type="Proteomes" id="UP001153269"/>
    </source>
</evidence>
<comment type="caution">
    <text evidence="2">The sequence shown here is derived from an EMBL/GenBank/DDBJ whole genome shotgun (WGS) entry which is preliminary data.</text>
</comment>